<evidence type="ECO:0000256" key="2">
    <source>
        <dbReference type="ARBA" id="ARBA00023002"/>
    </source>
</evidence>
<dbReference type="SUPFAM" id="SSF51735">
    <property type="entry name" value="NAD(P)-binding Rossmann-fold domains"/>
    <property type="match status" value="1"/>
</dbReference>
<proteinExistence type="inferred from homology"/>
<comment type="similarity">
    <text evidence="1">Belongs to the short-chain dehydrogenases/reductases (SDR) family.</text>
</comment>
<organism evidence="3 4">
    <name type="scientific">Pedobacter cryoconitis</name>
    <dbReference type="NCBI Taxonomy" id="188932"/>
    <lineage>
        <taxon>Bacteria</taxon>
        <taxon>Pseudomonadati</taxon>
        <taxon>Bacteroidota</taxon>
        <taxon>Sphingobacteriia</taxon>
        <taxon>Sphingobacteriales</taxon>
        <taxon>Sphingobacteriaceae</taxon>
        <taxon>Pedobacter</taxon>
    </lineage>
</organism>
<comment type="caution">
    <text evidence="3">The sequence shown here is derived from an EMBL/GenBank/DDBJ whole genome shotgun (WGS) entry which is preliminary data.</text>
</comment>
<dbReference type="EMBL" id="QLLR01000064">
    <property type="protein sequence ID" value="RAJ19748.1"/>
    <property type="molecule type" value="Genomic_DNA"/>
</dbReference>
<accession>A0A327RUG2</accession>
<dbReference type="PRINTS" id="PR00081">
    <property type="entry name" value="GDHRDH"/>
</dbReference>
<dbReference type="InterPro" id="IPR036291">
    <property type="entry name" value="NAD(P)-bd_dom_sf"/>
</dbReference>
<dbReference type="Gene3D" id="3.40.50.720">
    <property type="entry name" value="NAD(P)-binding Rossmann-like Domain"/>
    <property type="match status" value="1"/>
</dbReference>
<dbReference type="RefSeq" id="WP_111636542.1">
    <property type="nucleotide sequence ID" value="NZ_QLLR01000064.1"/>
</dbReference>
<dbReference type="InterPro" id="IPR002347">
    <property type="entry name" value="SDR_fam"/>
</dbReference>
<reference evidence="3 4" key="1">
    <citation type="submission" date="2018-06" db="EMBL/GenBank/DDBJ databases">
        <title>Genomic Encyclopedia of Archaeal and Bacterial Type Strains, Phase II (KMG-II): from individual species to whole genera.</title>
        <authorList>
            <person name="Goeker M."/>
        </authorList>
    </citation>
    <scope>NUCLEOTIDE SEQUENCE [LARGE SCALE GENOMIC DNA]</scope>
    <source>
        <strain evidence="3 4">DSM 14825</strain>
    </source>
</reference>
<dbReference type="PANTHER" id="PTHR24320:SF148">
    <property type="entry name" value="NAD(P)-BINDING ROSSMANN-FOLD SUPERFAMILY PROTEIN"/>
    <property type="match status" value="1"/>
</dbReference>
<dbReference type="PANTHER" id="PTHR24320">
    <property type="entry name" value="RETINOL DEHYDROGENASE"/>
    <property type="match status" value="1"/>
</dbReference>
<gene>
    <name evidence="3" type="ORF">LY11_05290</name>
</gene>
<dbReference type="GO" id="GO:0016491">
    <property type="term" value="F:oxidoreductase activity"/>
    <property type="evidence" value="ECO:0007669"/>
    <property type="project" value="UniProtKB-KW"/>
</dbReference>
<name>A0A327RUG2_9SPHI</name>
<dbReference type="Proteomes" id="UP000249754">
    <property type="component" value="Unassembled WGS sequence"/>
</dbReference>
<dbReference type="OrthoDB" id="597510at2"/>
<evidence type="ECO:0000313" key="3">
    <source>
        <dbReference type="EMBL" id="RAJ19748.1"/>
    </source>
</evidence>
<keyword evidence="2" id="KW-0560">Oxidoreductase</keyword>
<dbReference type="Pfam" id="PF00106">
    <property type="entry name" value="adh_short"/>
    <property type="match status" value="1"/>
</dbReference>
<dbReference type="AlphaFoldDB" id="A0A327RUG2"/>
<evidence type="ECO:0000256" key="1">
    <source>
        <dbReference type="ARBA" id="ARBA00006484"/>
    </source>
</evidence>
<protein>
    <submittedName>
        <fullName evidence="3">Short subunit dehydrogenase</fullName>
    </submittedName>
</protein>
<sequence length="131" mass="13602">MESKNISATKSSTAQNPIQSGFNAASTAQDVIKEIDLSGKTAIVTGGYSGIGLETVRILSTAGAIAIVPARDYDRAAQALTGINNVEIEEMELMEPDSIDAFAVKFLASGRPLHILINSAGIMATGHAPKS</sequence>
<evidence type="ECO:0000313" key="4">
    <source>
        <dbReference type="Proteomes" id="UP000249754"/>
    </source>
</evidence>